<accession>A0A5C1ASS8</accession>
<gene>
    <name evidence="1" type="ORF">PX52LOC_08225</name>
</gene>
<dbReference type="AlphaFoldDB" id="A0A5C1ASS8"/>
<dbReference type="InterPro" id="IPR036388">
    <property type="entry name" value="WH-like_DNA-bd_sf"/>
</dbReference>
<dbReference type="EMBL" id="CP042425">
    <property type="protein sequence ID" value="QEL21096.1"/>
    <property type="molecule type" value="Genomic_DNA"/>
</dbReference>
<evidence type="ECO:0000313" key="1">
    <source>
        <dbReference type="EMBL" id="QEL21096.1"/>
    </source>
</evidence>
<dbReference type="Gene3D" id="1.10.10.10">
    <property type="entry name" value="Winged helix-like DNA-binding domain superfamily/Winged helix DNA-binding domain"/>
    <property type="match status" value="1"/>
</dbReference>
<dbReference type="RefSeq" id="WP_149115336.1">
    <property type="nucleotide sequence ID" value="NZ_CP042425.1"/>
</dbReference>
<sequence length="89" mass="9685">MADAKRVLVPASWGDGRRELTQTLLTTLRLLRSQGRGCTAADLSQAATTSRAAMHSRLVILEQYGLVASRRVGTSRVFRPTRRGAKACS</sequence>
<evidence type="ECO:0008006" key="3">
    <source>
        <dbReference type="Google" id="ProtNLM"/>
    </source>
</evidence>
<dbReference type="Proteomes" id="UP000324974">
    <property type="component" value="Chromosome"/>
</dbReference>
<dbReference type="InterPro" id="IPR036390">
    <property type="entry name" value="WH_DNA-bd_sf"/>
</dbReference>
<reference evidence="2" key="1">
    <citation type="submission" date="2019-08" db="EMBL/GenBank/DDBJ databases">
        <title>Limnoglobus roseus gen. nov., sp. nov., a novel freshwater planctomycete with a giant genome from the family Gemmataceae.</title>
        <authorList>
            <person name="Kulichevskaya I.S."/>
            <person name="Naumoff D.G."/>
            <person name="Miroshnikov K."/>
            <person name="Ivanova A."/>
            <person name="Philippov D.A."/>
            <person name="Hakobyan A."/>
            <person name="Rijpstra I.C."/>
            <person name="Sinninghe Damste J.S."/>
            <person name="Liesack W."/>
            <person name="Dedysh S.N."/>
        </authorList>
    </citation>
    <scope>NUCLEOTIDE SEQUENCE [LARGE SCALE GENOMIC DNA]</scope>
    <source>
        <strain evidence="2">PX52</strain>
    </source>
</reference>
<evidence type="ECO:0000313" key="2">
    <source>
        <dbReference type="Proteomes" id="UP000324974"/>
    </source>
</evidence>
<proteinExistence type="predicted"/>
<protein>
    <recommendedName>
        <fullName evidence="3">ArsR family transcriptional regulator</fullName>
    </recommendedName>
</protein>
<dbReference type="SUPFAM" id="SSF46785">
    <property type="entry name" value="Winged helix' DNA-binding domain"/>
    <property type="match status" value="1"/>
</dbReference>
<name>A0A5C1ASS8_9BACT</name>
<dbReference type="KEGG" id="lrs:PX52LOC_08225"/>
<organism evidence="1 2">
    <name type="scientific">Limnoglobus roseus</name>
    <dbReference type="NCBI Taxonomy" id="2598579"/>
    <lineage>
        <taxon>Bacteria</taxon>
        <taxon>Pseudomonadati</taxon>
        <taxon>Planctomycetota</taxon>
        <taxon>Planctomycetia</taxon>
        <taxon>Gemmatales</taxon>
        <taxon>Gemmataceae</taxon>
        <taxon>Limnoglobus</taxon>
    </lineage>
</organism>
<keyword evidence="2" id="KW-1185">Reference proteome</keyword>